<organism evidence="1 2">
    <name type="scientific">Cricetulus griseus</name>
    <name type="common">Chinese hamster</name>
    <name type="synonym">Cricetulus barabensis griseus</name>
    <dbReference type="NCBI Taxonomy" id="10029"/>
    <lineage>
        <taxon>Eukaryota</taxon>
        <taxon>Metazoa</taxon>
        <taxon>Chordata</taxon>
        <taxon>Craniata</taxon>
        <taxon>Vertebrata</taxon>
        <taxon>Euteleostomi</taxon>
        <taxon>Mammalia</taxon>
        <taxon>Eutheria</taxon>
        <taxon>Euarchontoglires</taxon>
        <taxon>Glires</taxon>
        <taxon>Rodentia</taxon>
        <taxon>Myomorpha</taxon>
        <taxon>Muroidea</taxon>
        <taxon>Cricetidae</taxon>
        <taxon>Cricetinae</taxon>
        <taxon>Cricetulus</taxon>
    </lineage>
</organism>
<dbReference type="Proteomes" id="UP000001075">
    <property type="component" value="Unassembled WGS sequence"/>
</dbReference>
<dbReference type="InParanoid" id="G3HS30"/>
<name>G3HS30_CRIGR</name>
<evidence type="ECO:0000313" key="1">
    <source>
        <dbReference type="EMBL" id="EGW06963.1"/>
    </source>
</evidence>
<sequence length="81" mass="8818">MGGGVQGTTSSWGLCSGTLHILLSPHWDTCRPDISGYLKKHVFPCREPSVHLSVPTRKASVRILTGATELESISVNEETQR</sequence>
<dbReference type="EMBL" id="JH000650">
    <property type="protein sequence ID" value="EGW06963.1"/>
    <property type="molecule type" value="Genomic_DNA"/>
</dbReference>
<protein>
    <submittedName>
        <fullName evidence="1">Uncharacterized protein</fullName>
    </submittedName>
</protein>
<reference evidence="2" key="1">
    <citation type="journal article" date="2011" name="Nat. Biotechnol.">
        <title>The genomic sequence of the Chinese hamster ovary (CHO)-K1 cell line.</title>
        <authorList>
            <person name="Xu X."/>
            <person name="Nagarajan H."/>
            <person name="Lewis N.E."/>
            <person name="Pan S."/>
            <person name="Cai Z."/>
            <person name="Liu X."/>
            <person name="Chen W."/>
            <person name="Xie M."/>
            <person name="Wang W."/>
            <person name="Hammond S."/>
            <person name="Andersen M.R."/>
            <person name="Neff N."/>
            <person name="Passarelli B."/>
            <person name="Koh W."/>
            <person name="Fan H.C."/>
            <person name="Wang J."/>
            <person name="Gui Y."/>
            <person name="Lee K.H."/>
            <person name="Betenbaugh M.J."/>
            <person name="Quake S.R."/>
            <person name="Famili I."/>
            <person name="Palsson B.O."/>
            <person name="Wang J."/>
        </authorList>
    </citation>
    <scope>NUCLEOTIDE SEQUENCE [LARGE SCALE GENOMIC DNA]</scope>
    <source>
        <strain evidence="2">CHO K1 cell line</strain>
    </source>
</reference>
<evidence type="ECO:0000313" key="2">
    <source>
        <dbReference type="Proteomes" id="UP000001075"/>
    </source>
</evidence>
<proteinExistence type="predicted"/>
<gene>
    <name evidence="1" type="ORF">I79_013656</name>
</gene>
<accession>G3HS30</accession>
<dbReference type="AlphaFoldDB" id="G3HS30"/>